<keyword evidence="3" id="KW-1185">Reference proteome</keyword>
<feature type="domain" description="DUF4377" evidence="1">
    <location>
        <begin position="32"/>
        <end position="107"/>
    </location>
</feature>
<protein>
    <submittedName>
        <fullName evidence="2">DUF4377 domain-containing protein</fullName>
    </submittedName>
</protein>
<evidence type="ECO:0000313" key="3">
    <source>
        <dbReference type="Proteomes" id="UP000275348"/>
    </source>
</evidence>
<name>A0A3L9MFR2_9FLAO</name>
<evidence type="ECO:0000259" key="1">
    <source>
        <dbReference type="Pfam" id="PF14302"/>
    </source>
</evidence>
<dbReference type="AlphaFoldDB" id="A0A3L9MFR2"/>
<proteinExistence type="predicted"/>
<evidence type="ECO:0000313" key="2">
    <source>
        <dbReference type="EMBL" id="RLZ11642.1"/>
    </source>
</evidence>
<accession>A0A3L9MFR2</accession>
<dbReference type="Pfam" id="PF14302">
    <property type="entry name" value="DUF4377"/>
    <property type="match status" value="1"/>
</dbReference>
<reference evidence="2 3" key="1">
    <citation type="submission" date="2018-10" db="EMBL/GenBank/DDBJ databases">
        <authorList>
            <person name="Chen X."/>
        </authorList>
    </citation>
    <scope>NUCLEOTIDE SEQUENCE [LARGE SCALE GENOMIC DNA]</scope>
    <source>
        <strain evidence="2 3">YIM 102668</strain>
    </source>
</reference>
<comment type="caution">
    <text evidence="2">The sequence shown here is derived from an EMBL/GenBank/DDBJ whole genome shotgun (WGS) entry which is preliminary data.</text>
</comment>
<dbReference type="RefSeq" id="WP_121933949.1">
    <property type="nucleotide sequence ID" value="NZ_RDOJ01000004.1"/>
</dbReference>
<gene>
    <name evidence="2" type="ORF">EAH69_04265</name>
</gene>
<dbReference type="PROSITE" id="PS51257">
    <property type="entry name" value="PROKAR_LIPOPROTEIN"/>
    <property type="match status" value="1"/>
</dbReference>
<dbReference type="Proteomes" id="UP000275348">
    <property type="component" value="Unassembled WGS sequence"/>
</dbReference>
<sequence>MKKLFFGGVIGLLSLTACKMVQNLGQDEVIMYVAPEQVDCTGVAPMKCLQVKESVNEGWTYFYSTIEGFNYVPGYEYKLIVKKTKVEKPIPADASSLKYTLVKEIKKTKK</sequence>
<dbReference type="OrthoDB" id="880459at2"/>
<dbReference type="EMBL" id="RDOJ01000004">
    <property type="protein sequence ID" value="RLZ11642.1"/>
    <property type="molecule type" value="Genomic_DNA"/>
</dbReference>
<dbReference type="InterPro" id="IPR025485">
    <property type="entry name" value="DUF4377"/>
</dbReference>
<organism evidence="2 3">
    <name type="scientific">Faecalibacter macacae</name>
    <dbReference type="NCBI Taxonomy" id="1859289"/>
    <lineage>
        <taxon>Bacteria</taxon>
        <taxon>Pseudomonadati</taxon>
        <taxon>Bacteroidota</taxon>
        <taxon>Flavobacteriia</taxon>
        <taxon>Flavobacteriales</taxon>
        <taxon>Weeksellaceae</taxon>
        <taxon>Faecalibacter</taxon>
    </lineage>
</organism>